<dbReference type="InterPro" id="IPR001610">
    <property type="entry name" value="PAC"/>
</dbReference>
<dbReference type="SUPFAM" id="SSF47384">
    <property type="entry name" value="Homodimeric domain of signal transducing histidine kinase"/>
    <property type="match status" value="1"/>
</dbReference>
<keyword evidence="11" id="KW-1185">Reference proteome</keyword>
<evidence type="ECO:0000256" key="5">
    <source>
        <dbReference type="ARBA" id="ARBA00022777"/>
    </source>
</evidence>
<dbReference type="InterPro" id="IPR003594">
    <property type="entry name" value="HATPase_dom"/>
</dbReference>
<accession>A0ABX1RYR5</accession>
<evidence type="ECO:0000259" key="7">
    <source>
        <dbReference type="PROSITE" id="PS50109"/>
    </source>
</evidence>
<feature type="domain" description="PAS" evidence="8">
    <location>
        <begin position="55"/>
        <end position="92"/>
    </location>
</feature>
<proteinExistence type="predicted"/>
<dbReference type="InterPro" id="IPR036097">
    <property type="entry name" value="HisK_dim/P_sf"/>
</dbReference>
<dbReference type="CDD" id="cd00130">
    <property type="entry name" value="PAS"/>
    <property type="match status" value="1"/>
</dbReference>
<evidence type="ECO:0000256" key="4">
    <source>
        <dbReference type="ARBA" id="ARBA00022679"/>
    </source>
</evidence>
<feature type="domain" description="Histidine kinase" evidence="7">
    <location>
        <begin position="197"/>
        <end position="404"/>
    </location>
</feature>
<dbReference type="SMART" id="SM00387">
    <property type="entry name" value="HATPase_c"/>
    <property type="match status" value="1"/>
</dbReference>
<dbReference type="Pfam" id="PF13426">
    <property type="entry name" value="PAS_9"/>
    <property type="match status" value="1"/>
</dbReference>
<reference evidence="10 11" key="1">
    <citation type="submission" date="2020-04" db="EMBL/GenBank/DDBJ databases">
        <title>A Flavivirga sp. nov.</title>
        <authorList>
            <person name="Sun X."/>
        </authorList>
    </citation>
    <scope>NUCLEOTIDE SEQUENCE [LARGE SCALE GENOMIC DNA]</scope>
    <source>
        <strain evidence="10 11">Y03</strain>
    </source>
</reference>
<dbReference type="Gene3D" id="3.30.565.10">
    <property type="entry name" value="Histidine kinase-like ATPase, C-terminal domain"/>
    <property type="match status" value="1"/>
</dbReference>
<dbReference type="RefSeq" id="WP_169674978.1">
    <property type="nucleotide sequence ID" value="NZ_JABBHF010000008.1"/>
</dbReference>
<evidence type="ECO:0000259" key="9">
    <source>
        <dbReference type="PROSITE" id="PS50113"/>
    </source>
</evidence>
<evidence type="ECO:0000313" key="10">
    <source>
        <dbReference type="EMBL" id="NMH88725.1"/>
    </source>
</evidence>
<dbReference type="InterPro" id="IPR052162">
    <property type="entry name" value="Sensor_kinase/Photoreceptor"/>
</dbReference>
<dbReference type="CDD" id="cd00082">
    <property type="entry name" value="HisKA"/>
    <property type="match status" value="1"/>
</dbReference>
<evidence type="ECO:0000256" key="3">
    <source>
        <dbReference type="ARBA" id="ARBA00022553"/>
    </source>
</evidence>
<dbReference type="Pfam" id="PF02518">
    <property type="entry name" value="HATPase_c"/>
    <property type="match status" value="1"/>
</dbReference>
<dbReference type="InterPro" id="IPR000014">
    <property type="entry name" value="PAS"/>
</dbReference>
<gene>
    <name evidence="10" type="ORF">HHX25_14525</name>
</gene>
<dbReference type="InterPro" id="IPR004358">
    <property type="entry name" value="Sig_transdc_His_kin-like_C"/>
</dbReference>
<keyword evidence="6" id="KW-0175">Coiled coil</keyword>
<dbReference type="PANTHER" id="PTHR43304:SF1">
    <property type="entry name" value="PAC DOMAIN-CONTAINING PROTEIN"/>
    <property type="match status" value="1"/>
</dbReference>
<evidence type="ECO:0000256" key="2">
    <source>
        <dbReference type="ARBA" id="ARBA00012438"/>
    </source>
</evidence>
<dbReference type="InterPro" id="IPR003661">
    <property type="entry name" value="HisK_dim/P_dom"/>
</dbReference>
<dbReference type="PRINTS" id="PR00344">
    <property type="entry name" value="BCTRLSENSOR"/>
</dbReference>
<dbReference type="PROSITE" id="PS50109">
    <property type="entry name" value="HIS_KIN"/>
    <property type="match status" value="1"/>
</dbReference>
<evidence type="ECO:0000313" key="11">
    <source>
        <dbReference type="Proteomes" id="UP000746690"/>
    </source>
</evidence>
<keyword evidence="4" id="KW-0808">Transferase</keyword>
<dbReference type="InterPro" id="IPR000700">
    <property type="entry name" value="PAS-assoc_C"/>
</dbReference>
<dbReference type="Proteomes" id="UP000746690">
    <property type="component" value="Unassembled WGS sequence"/>
</dbReference>
<feature type="domain" description="PAC" evidence="9">
    <location>
        <begin position="127"/>
        <end position="179"/>
    </location>
</feature>
<dbReference type="SMART" id="SM00086">
    <property type="entry name" value="PAC"/>
    <property type="match status" value="1"/>
</dbReference>
<keyword evidence="5" id="KW-0418">Kinase</keyword>
<dbReference type="PROSITE" id="PS50112">
    <property type="entry name" value="PAS"/>
    <property type="match status" value="1"/>
</dbReference>
<dbReference type="InterPro" id="IPR035965">
    <property type="entry name" value="PAS-like_dom_sf"/>
</dbReference>
<name>A0ABX1RYR5_9FLAO</name>
<dbReference type="Gene3D" id="3.30.450.20">
    <property type="entry name" value="PAS domain"/>
    <property type="match status" value="1"/>
</dbReference>
<evidence type="ECO:0000256" key="6">
    <source>
        <dbReference type="SAM" id="Coils"/>
    </source>
</evidence>
<protein>
    <recommendedName>
        <fullName evidence="2">histidine kinase</fullName>
        <ecNumber evidence="2">2.7.13.3</ecNumber>
    </recommendedName>
</protein>
<dbReference type="Gene3D" id="1.10.287.130">
    <property type="match status" value="1"/>
</dbReference>
<dbReference type="InterPro" id="IPR005467">
    <property type="entry name" value="His_kinase_dom"/>
</dbReference>
<feature type="coiled-coil region" evidence="6">
    <location>
        <begin position="6"/>
        <end position="58"/>
    </location>
</feature>
<dbReference type="PROSITE" id="PS50113">
    <property type="entry name" value="PAC"/>
    <property type="match status" value="1"/>
</dbReference>
<dbReference type="SMART" id="SM00388">
    <property type="entry name" value="HisKA"/>
    <property type="match status" value="1"/>
</dbReference>
<dbReference type="NCBIfam" id="TIGR00229">
    <property type="entry name" value="sensory_box"/>
    <property type="match status" value="1"/>
</dbReference>
<sequence>MSQDNIDILQRALKREKSARKAAEKILEEKSLELYNTAQKLKEANEKLELLLEEKTSQLQGVFENINDAYLIMDLEGNALKMNDAAIDLFGYDINKEKLNVIDLIYKPDANYAFKSFRELRKKGAFTDYTARIITKDKSIKWVHINASVIYDKKKLPIAAQGIIRDITEAKRTASLIEDQKRKLAKSNDELQEYAHIVSHDLKSPLRSINALVSWIKEDNEGKLDAASLQNFTLIETTLEKMEQLISDVLNYSSIGSEEKEKINVDLEIVVKDLAKILYVPGHVSINILGPLPKVKGYKTKLQQLFQNLISNAIKFIDKDKGCIDIEYKVLKNYYQFSVKDNGMGIDKQYHKKIFKIFHTLNESKNSTGIGLSIVKKIVDLHDGEIWLESEPKVGTTFFFTLKK</sequence>
<evidence type="ECO:0000259" key="8">
    <source>
        <dbReference type="PROSITE" id="PS50112"/>
    </source>
</evidence>
<dbReference type="SUPFAM" id="SSF55874">
    <property type="entry name" value="ATPase domain of HSP90 chaperone/DNA topoisomerase II/histidine kinase"/>
    <property type="match status" value="1"/>
</dbReference>
<dbReference type="InterPro" id="IPR036890">
    <property type="entry name" value="HATPase_C_sf"/>
</dbReference>
<dbReference type="SUPFAM" id="SSF55785">
    <property type="entry name" value="PYP-like sensor domain (PAS domain)"/>
    <property type="match status" value="1"/>
</dbReference>
<evidence type="ECO:0000256" key="1">
    <source>
        <dbReference type="ARBA" id="ARBA00000085"/>
    </source>
</evidence>
<dbReference type="PANTHER" id="PTHR43304">
    <property type="entry name" value="PHYTOCHROME-LIKE PROTEIN CPH1"/>
    <property type="match status" value="1"/>
</dbReference>
<organism evidence="10 11">
    <name type="scientific">Flavivirga algicola</name>
    <dbReference type="NCBI Taxonomy" id="2729136"/>
    <lineage>
        <taxon>Bacteria</taxon>
        <taxon>Pseudomonadati</taxon>
        <taxon>Bacteroidota</taxon>
        <taxon>Flavobacteriia</taxon>
        <taxon>Flavobacteriales</taxon>
        <taxon>Flavobacteriaceae</taxon>
        <taxon>Flavivirga</taxon>
    </lineage>
</organism>
<dbReference type="EC" id="2.7.13.3" evidence="2"/>
<comment type="caution">
    <text evidence="10">The sequence shown here is derived from an EMBL/GenBank/DDBJ whole genome shotgun (WGS) entry which is preliminary data.</text>
</comment>
<keyword evidence="3" id="KW-0597">Phosphoprotein</keyword>
<dbReference type="Pfam" id="PF00512">
    <property type="entry name" value="HisKA"/>
    <property type="match status" value="1"/>
</dbReference>
<dbReference type="EMBL" id="JABBHF010000008">
    <property type="protein sequence ID" value="NMH88725.1"/>
    <property type="molecule type" value="Genomic_DNA"/>
</dbReference>
<comment type="catalytic activity">
    <reaction evidence="1">
        <text>ATP + protein L-histidine = ADP + protein N-phospho-L-histidine.</text>
        <dbReference type="EC" id="2.7.13.3"/>
    </reaction>
</comment>